<proteinExistence type="predicted"/>
<protein>
    <submittedName>
        <fullName evidence="1">Uncharacterized protein</fullName>
    </submittedName>
</protein>
<dbReference type="AlphaFoldDB" id="A0A653V3V7"/>
<dbReference type="Proteomes" id="UP000430202">
    <property type="component" value="Unassembled WGS sequence"/>
</dbReference>
<accession>A0A653V3V7</accession>
<dbReference type="EMBL" id="CABWLR010000005">
    <property type="protein sequence ID" value="VXB94274.1"/>
    <property type="molecule type" value="Genomic_DNA"/>
</dbReference>
<name>A0A653V3V7_9FLAO</name>
<sequence length="53" mass="6411">MNVHRVGWWQKKEILNKKLSGTRFTFSILPKVRIVMQLINYRERLLFVSSKYG</sequence>
<organism evidence="1 2">
    <name type="scientific">Maribacter litoralis</name>
    <dbReference type="NCBI Taxonomy" id="2059726"/>
    <lineage>
        <taxon>Bacteria</taxon>
        <taxon>Pseudomonadati</taxon>
        <taxon>Bacteroidota</taxon>
        <taxon>Flavobacteriia</taxon>
        <taxon>Flavobacteriales</taxon>
        <taxon>Flavobacteriaceae</taxon>
        <taxon>Maribacter</taxon>
    </lineage>
</organism>
<reference evidence="1 2" key="1">
    <citation type="submission" date="2019-10" db="EMBL/GenBank/DDBJ databases">
        <authorList>
            <person name="Karimi E."/>
        </authorList>
    </citation>
    <scope>NUCLEOTIDE SEQUENCE [LARGE SCALE GENOMIC DNA]</scope>
    <source>
        <strain evidence="1">Maribacter sp. 151</strain>
    </source>
</reference>
<evidence type="ECO:0000313" key="2">
    <source>
        <dbReference type="Proteomes" id="UP000430202"/>
    </source>
</evidence>
<gene>
    <name evidence="1" type="ORF">MARI151_50173</name>
</gene>
<keyword evidence="2" id="KW-1185">Reference proteome</keyword>
<evidence type="ECO:0000313" key="1">
    <source>
        <dbReference type="EMBL" id="VXB94274.1"/>
    </source>
</evidence>